<feature type="non-terminal residue" evidence="1">
    <location>
        <position position="142"/>
    </location>
</feature>
<dbReference type="Proteomes" id="UP000663881">
    <property type="component" value="Unassembled WGS sequence"/>
</dbReference>
<reference evidence="1" key="1">
    <citation type="submission" date="2021-02" db="EMBL/GenBank/DDBJ databases">
        <authorList>
            <person name="Nowell W R."/>
        </authorList>
    </citation>
    <scope>NUCLEOTIDE SEQUENCE</scope>
</reference>
<evidence type="ECO:0000313" key="1">
    <source>
        <dbReference type="EMBL" id="CAF4242878.1"/>
    </source>
</evidence>
<dbReference type="AlphaFoldDB" id="A0A820E8A7"/>
<protein>
    <submittedName>
        <fullName evidence="1">Uncharacterized protein</fullName>
    </submittedName>
</protein>
<organism evidence="1 2">
    <name type="scientific">Adineta steineri</name>
    <dbReference type="NCBI Taxonomy" id="433720"/>
    <lineage>
        <taxon>Eukaryota</taxon>
        <taxon>Metazoa</taxon>
        <taxon>Spiralia</taxon>
        <taxon>Gnathifera</taxon>
        <taxon>Rotifera</taxon>
        <taxon>Eurotatoria</taxon>
        <taxon>Bdelloidea</taxon>
        <taxon>Adinetida</taxon>
        <taxon>Adinetidae</taxon>
        <taxon>Adineta</taxon>
    </lineage>
</organism>
<comment type="caution">
    <text evidence="1">The sequence shown here is derived from an EMBL/GenBank/DDBJ whole genome shotgun (WGS) entry which is preliminary data.</text>
</comment>
<sequence length="142" mass="16508">MIRRRLIPNQTVNDEQSELHQFQFNITETNETDEQITIDAGMTSLNDGDSQQQQQNLTADQLRQLFTRVSSEMIAKSMDHQEFFKREETIKAPKTSKIIQTPFPPPSEDRKQDLDLDIEQLKQLAKQETGPLIIERYSPCET</sequence>
<proteinExistence type="predicted"/>
<name>A0A820E8A7_9BILA</name>
<dbReference type="EMBL" id="CAJOAY010011829">
    <property type="protein sequence ID" value="CAF4242878.1"/>
    <property type="molecule type" value="Genomic_DNA"/>
</dbReference>
<gene>
    <name evidence="1" type="ORF">OKA104_LOCUS43174</name>
</gene>
<evidence type="ECO:0000313" key="2">
    <source>
        <dbReference type="Proteomes" id="UP000663881"/>
    </source>
</evidence>
<accession>A0A820E8A7</accession>